<name>A0ABN7WLH0_GIGMA</name>
<dbReference type="InterPro" id="IPR012337">
    <property type="entry name" value="RNaseH-like_sf"/>
</dbReference>
<keyword evidence="2" id="KW-1185">Reference proteome</keyword>
<protein>
    <submittedName>
        <fullName evidence="1">10727_t:CDS:1</fullName>
    </submittedName>
</protein>
<feature type="non-terminal residue" evidence="1">
    <location>
        <position position="1"/>
    </location>
</feature>
<comment type="caution">
    <text evidence="1">The sequence shown here is derived from an EMBL/GenBank/DDBJ whole genome shotgun (WGS) entry which is preliminary data.</text>
</comment>
<sequence length="211" mass="24696">LDSNSNLDFNPNLDPISNPNSVLKVLYNPNSDIENANNKLIAKPNLRKNTSWIWQYFRKKQLLQKWKNEYMGITCYFIDSNYKLKEILLAVRYVSYSHDTRTIQTELENIINNWKLSEKHNKAVSLLQEKYNLFSVENELVANLTNKEENENQMNLFSIMFGLDKRSTLVKNEVDQYLKIDQFSSKYLAIPATLTSSEWLISNADNLMIAK</sequence>
<proteinExistence type="predicted"/>
<evidence type="ECO:0000313" key="2">
    <source>
        <dbReference type="Proteomes" id="UP000789901"/>
    </source>
</evidence>
<feature type="non-terminal residue" evidence="1">
    <location>
        <position position="211"/>
    </location>
</feature>
<organism evidence="1 2">
    <name type="scientific">Gigaspora margarita</name>
    <dbReference type="NCBI Taxonomy" id="4874"/>
    <lineage>
        <taxon>Eukaryota</taxon>
        <taxon>Fungi</taxon>
        <taxon>Fungi incertae sedis</taxon>
        <taxon>Mucoromycota</taxon>
        <taxon>Glomeromycotina</taxon>
        <taxon>Glomeromycetes</taxon>
        <taxon>Diversisporales</taxon>
        <taxon>Gigasporaceae</taxon>
        <taxon>Gigaspora</taxon>
    </lineage>
</organism>
<accession>A0ABN7WLH0</accession>
<gene>
    <name evidence="1" type="ORF">GMARGA_LOCUS32453</name>
</gene>
<dbReference type="EMBL" id="CAJVQB010051022">
    <property type="protein sequence ID" value="CAG8835202.1"/>
    <property type="molecule type" value="Genomic_DNA"/>
</dbReference>
<evidence type="ECO:0000313" key="1">
    <source>
        <dbReference type="EMBL" id="CAG8835202.1"/>
    </source>
</evidence>
<reference evidence="1 2" key="1">
    <citation type="submission" date="2021-06" db="EMBL/GenBank/DDBJ databases">
        <authorList>
            <person name="Kallberg Y."/>
            <person name="Tangrot J."/>
            <person name="Rosling A."/>
        </authorList>
    </citation>
    <scope>NUCLEOTIDE SEQUENCE [LARGE SCALE GENOMIC DNA]</scope>
    <source>
        <strain evidence="1 2">120-4 pot B 10/14</strain>
    </source>
</reference>
<dbReference type="SUPFAM" id="SSF53098">
    <property type="entry name" value="Ribonuclease H-like"/>
    <property type="match status" value="1"/>
</dbReference>
<dbReference type="Proteomes" id="UP000789901">
    <property type="component" value="Unassembled WGS sequence"/>
</dbReference>